<gene>
    <name evidence="3" type="ORF">AVDCRST_MAG59-4886</name>
</gene>
<protein>
    <submittedName>
        <fullName evidence="3">Uncharacterized protein</fullName>
    </submittedName>
</protein>
<accession>A0A6J4VNF9</accession>
<keyword evidence="2" id="KW-1133">Transmembrane helix</keyword>
<name>A0A6J4VNF9_9BACT</name>
<dbReference type="EMBL" id="CADCWF010000352">
    <property type="protein sequence ID" value="CAA9582268.1"/>
    <property type="molecule type" value="Genomic_DNA"/>
</dbReference>
<keyword evidence="2" id="KW-0472">Membrane</keyword>
<organism evidence="3">
    <name type="scientific">uncultured Thermomicrobiales bacterium</name>
    <dbReference type="NCBI Taxonomy" id="1645740"/>
    <lineage>
        <taxon>Bacteria</taxon>
        <taxon>Pseudomonadati</taxon>
        <taxon>Thermomicrobiota</taxon>
        <taxon>Thermomicrobia</taxon>
        <taxon>Thermomicrobiales</taxon>
        <taxon>environmental samples</taxon>
    </lineage>
</organism>
<evidence type="ECO:0000313" key="3">
    <source>
        <dbReference type="EMBL" id="CAA9582268.1"/>
    </source>
</evidence>
<evidence type="ECO:0000256" key="2">
    <source>
        <dbReference type="SAM" id="Phobius"/>
    </source>
</evidence>
<reference evidence="3" key="1">
    <citation type="submission" date="2020-02" db="EMBL/GenBank/DDBJ databases">
        <authorList>
            <person name="Meier V. D."/>
        </authorList>
    </citation>
    <scope>NUCLEOTIDE SEQUENCE</scope>
    <source>
        <strain evidence="3">AVDCRST_MAG59</strain>
    </source>
</reference>
<feature type="transmembrane region" description="Helical" evidence="2">
    <location>
        <begin position="6"/>
        <end position="28"/>
    </location>
</feature>
<sequence>MQADEWFKLALVVVIPLAIAAVVTLWSIKQMMYRPRKRVAPRPGKFEQSDAEPPVGPEPHP</sequence>
<dbReference type="AlphaFoldDB" id="A0A6J4VNF9"/>
<feature type="region of interest" description="Disordered" evidence="1">
    <location>
        <begin position="36"/>
        <end position="61"/>
    </location>
</feature>
<evidence type="ECO:0000256" key="1">
    <source>
        <dbReference type="SAM" id="MobiDB-lite"/>
    </source>
</evidence>
<keyword evidence="2" id="KW-0812">Transmembrane</keyword>
<proteinExistence type="predicted"/>